<dbReference type="NCBIfam" id="TIGR04183">
    <property type="entry name" value="Por_Secre_tail"/>
    <property type="match status" value="1"/>
</dbReference>
<feature type="signal peptide" evidence="2">
    <location>
        <begin position="1"/>
        <end position="19"/>
    </location>
</feature>
<evidence type="ECO:0000256" key="1">
    <source>
        <dbReference type="ARBA" id="ARBA00022729"/>
    </source>
</evidence>
<keyword evidence="5" id="KW-1185">Reference proteome</keyword>
<proteinExistence type="predicted"/>
<reference evidence="4 5" key="1">
    <citation type="submission" date="2017-12" db="EMBL/GenBank/DDBJ databases">
        <title>The draft genome sequence of Brumimicrobium saltpan LHR20.</title>
        <authorList>
            <person name="Do Z.-J."/>
            <person name="Luo H.-R."/>
        </authorList>
    </citation>
    <scope>NUCLEOTIDE SEQUENCE [LARGE SCALE GENOMIC DNA]</scope>
    <source>
        <strain evidence="4 5">LHR20</strain>
    </source>
</reference>
<evidence type="ECO:0000259" key="3">
    <source>
        <dbReference type="Pfam" id="PF18962"/>
    </source>
</evidence>
<dbReference type="InterPro" id="IPR026444">
    <property type="entry name" value="Secre_tail"/>
</dbReference>
<evidence type="ECO:0000313" key="5">
    <source>
        <dbReference type="Proteomes" id="UP000236654"/>
    </source>
</evidence>
<dbReference type="Pfam" id="PF18962">
    <property type="entry name" value="Por_Secre_tail"/>
    <property type="match status" value="1"/>
</dbReference>
<comment type="caution">
    <text evidence="4">The sequence shown here is derived from an EMBL/GenBank/DDBJ whole genome shotgun (WGS) entry which is preliminary data.</text>
</comment>
<dbReference type="OrthoDB" id="9815940at2"/>
<accession>A0A2I0R558</accession>
<dbReference type="InterPro" id="IPR013211">
    <property type="entry name" value="LVIVD"/>
</dbReference>
<dbReference type="RefSeq" id="WP_101333731.1">
    <property type="nucleotide sequence ID" value="NZ_PJNI01000002.1"/>
</dbReference>
<feature type="chain" id="PRO_5014186339" description="Secretion system C-terminal sorting domain-containing protein" evidence="2">
    <location>
        <begin position="20"/>
        <end position="780"/>
    </location>
</feature>
<keyword evidence="1 2" id="KW-0732">Signal</keyword>
<dbReference type="EMBL" id="PJNI01000002">
    <property type="protein sequence ID" value="PKR81717.1"/>
    <property type="molecule type" value="Genomic_DNA"/>
</dbReference>
<evidence type="ECO:0000256" key="2">
    <source>
        <dbReference type="SAM" id="SignalP"/>
    </source>
</evidence>
<dbReference type="AlphaFoldDB" id="A0A2I0R558"/>
<dbReference type="GO" id="GO:0005576">
    <property type="term" value="C:extracellular region"/>
    <property type="evidence" value="ECO:0007669"/>
    <property type="project" value="TreeGrafter"/>
</dbReference>
<evidence type="ECO:0000313" key="4">
    <source>
        <dbReference type="EMBL" id="PKR81717.1"/>
    </source>
</evidence>
<dbReference type="InterPro" id="IPR008969">
    <property type="entry name" value="CarboxyPept-like_regulatory"/>
</dbReference>
<dbReference type="SUPFAM" id="SSF49464">
    <property type="entry name" value="Carboxypeptidase regulatory domain-like"/>
    <property type="match status" value="1"/>
</dbReference>
<sequence>MCKVLTGCMILFSFITTIAQNHHIDSISHLDYNSLHNTQLNDVWGYTDELGNEYAIVGAAKGVSIVDISNPSNPIEVYWHSASESVWRDIKTFGDYVYITTEAEDGLLILDLSPLPNGTITQSVNYFGDSRPWETAHNIFIDEMGYGYIFGSNYGNGGAIILDLFTDPMSPVEVGVYDNWYIHDGYVENDTLYAAHINDGFFTVVDMTDKSNPVVLGMQGTPSSFSHNIWCTNNQEYAFTTDEVSGGFLTAYDISDPTNIFEVDRTQSSPNSGVVPHNTHVKGDYLITSYYADGVVVHDVSDPENMIEVARFDTYPGTAKFTTGNWGVYPYFNSGHILVTDIEHGLFILKENYGAAAKLVGTVSNASTSNTIQGVTVKILNTPSIESTKTDGTYKTGTAFSGSYQVRYEKYGYETQDININLIAGNLIQHDVDLVPLSQYPVKIKVVDEDSIPILNAQVKIKHQDQVFNLFTNGLGEVNQQLSYSDTFTIHTGKWGYQSKCITTVLSPTSNEVIMQLNNGYSDDFSFDFGWSTTSSADQGAWERGIPYTVQDSTFPSVPISDSPFDCGNHAFITGNSADNSVMGGDVVLISPIFDLLNYTEPYLNYDRWFFDYHGHIPFNDTLRIGISNGSDFVEIDKIGYDENTIGRWLRVSKRIEDFITPSSTMQLFVQTSNYYSENNIVNAAFDNFLISDNGPLMVDESFKEKGKITVYPNPFKHNFTVESTKELDVKSVQLFNVYGALIKIQGIQLTPHKVKLLTDSLPSGTYFLKIDDFRKILVK</sequence>
<dbReference type="Proteomes" id="UP000236654">
    <property type="component" value="Unassembled WGS sequence"/>
</dbReference>
<protein>
    <recommendedName>
        <fullName evidence="3">Secretion system C-terminal sorting domain-containing protein</fullName>
    </recommendedName>
</protein>
<feature type="domain" description="Secretion system C-terminal sorting" evidence="3">
    <location>
        <begin position="711"/>
        <end position="773"/>
    </location>
</feature>
<dbReference type="NCBIfam" id="TIGR04312">
    <property type="entry name" value="choice_anch_B"/>
    <property type="match status" value="1"/>
</dbReference>
<organism evidence="4 5">
    <name type="scientific">Brumimicrobium salinarum</name>
    <dbReference type="NCBI Taxonomy" id="2058658"/>
    <lineage>
        <taxon>Bacteria</taxon>
        <taxon>Pseudomonadati</taxon>
        <taxon>Bacteroidota</taxon>
        <taxon>Flavobacteriia</taxon>
        <taxon>Flavobacteriales</taxon>
        <taxon>Crocinitomicaceae</taxon>
        <taxon>Brumimicrobium</taxon>
    </lineage>
</organism>
<gene>
    <name evidence="4" type="ORF">CW751_04100</name>
</gene>
<dbReference type="Gene3D" id="2.60.40.1120">
    <property type="entry name" value="Carboxypeptidase-like, regulatory domain"/>
    <property type="match status" value="1"/>
</dbReference>
<dbReference type="Pfam" id="PF08309">
    <property type="entry name" value="LVIVD"/>
    <property type="match status" value="3"/>
</dbReference>
<dbReference type="InterPro" id="IPR027589">
    <property type="entry name" value="Choice_anch_B"/>
</dbReference>
<dbReference type="PANTHER" id="PTHR38787:SF3">
    <property type="entry name" value="REGULATORY P DOMAIN-CONTAINING PROTEIN"/>
    <property type="match status" value="1"/>
</dbReference>
<name>A0A2I0R558_9FLAO</name>
<dbReference type="PANTHER" id="PTHR38787">
    <property type="entry name" value="REGULATORY P DOMAIN-CONTAINING PROTEIN"/>
    <property type="match status" value="1"/>
</dbReference>
<dbReference type="SUPFAM" id="SSF75011">
    <property type="entry name" value="3-carboxy-cis,cis-mucoante lactonizing enzyme"/>
    <property type="match status" value="1"/>
</dbReference>